<dbReference type="PANTHER" id="PTHR42993">
    <property type="entry name" value="MAOC-LIKE DEHYDRATASE DOMAIN-CONTAINING PROTEIN"/>
    <property type="match status" value="1"/>
</dbReference>
<evidence type="ECO:0000313" key="4">
    <source>
        <dbReference type="Proteomes" id="UP000319094"/>
    </source>
</evidence>
<evidence type="ECO:0000259" key="2">
    <source>
        <dbReference type="Pfam" id="PF01575"/>
    </source>
</evidence>
<name>A0A542Y4W3_9MICO</name>
<dbReference type="AlphaFoldDB" id="A0A542Y4W3"/>
<reference evidence="3 4" key="1">
    <citation type="submission" date="2019-06" db="EMBL/GenBank/DDBJ databases">
        <title>Sequencing the genomes of 1000 actinobacteria strains.</title>
        <authorList>
            <person name="Klenk H.-P."/>
        </authorList>
    </citation>
    <scope>NUCLEOTIDE SEQUENCE [LARGE SCALE GENOMIC DNA]</scope>
    <source>
        <strain evidence="3 4">DSM 8803</strain>
    </source>
</reference>
<dbReference type="Proteomes" id="UP000319094">
    <property type="component" value="Unassembled WGS sequence"/>
</dbReference>
<protein>
    <submittedName>
        <fullName evidence="3">Acyl dehydratase</fullName>
    </submittedName>
</protein>
<dbReference type="InterPro" id="IPR002539">
    <property type="entry name" value="MaoC-like_dom"/>
</dbReference>
<keyword evidence="4" id="KW-1185">Reference proteome</keyword>
<dbReference type="Gene3D" id="3.10.129.10">
    <property type="entry name" value="Hotdog Thioesterase"/>
    <property type="match status" value="1"/>
</dbReference>
<proteinExistence type="inferred from homology"/>
<dbReference type="SUPFAM" id="SSF54637">
    <property type="entry name" value="Thioesterase/thiol ester dehydrase-isomerase"/>
    <property type="match status" value="1"/>
</dbReference>
<accession>A0A542Y4W3</accession>
<dbReference type="CDD" id="cd03450">
    <property type="entry name" value="NodN"/>
    <property type="match status" value="1"/>
</dbReference>
<dbReference type="EMBL" id="VFON01000001">
    <property type="protein sequence ID" value="TQL43124.1"/>
    <property type="molecule type" value="Genomic_DNA"/>
</dbReference>
<organism evidence="3 4">
    <name type="scientific">Leucobacter komagatae</name>
    <dbReference type="NCBI Taxonomy" id="55969"/>
    <lineage>
        <taxon>Bacteria</taxon>
        <taxon>Bacillati</taxon>
        <taxon>Actinomycetota</taxon>
        <taxon>Actinomycetes</taxon>
        <taxon>Micrococcales</taxon>
        <taxon>Microbacteriaceae</taxon>
        <taxon>Leucobacter</taxon>
    </lineage>
</organism>
<dbReference type="InterPro" id="IPR039375">
    <property type="entry name" value="NodN-like"/>
</dbReference>
<comment type="similarity">
    <text evidence="1">Belongs to the enoyl-CoA hydratase/isomerase family.</text>
</comment>
<dbReference type="RefSeq" id="WP_141886483.1">
    <property type="nucleotide sequence ID" value="NZ_BAAAUY010000012.1"/>
</dbReference>
<dbReference type="InterPro" id="IPR029069">
    <property type="entry name" value="HotDog_dom_sf"/>
</dbReference>
<dbReference type="Pfam" id="PF01575">
    <property type="entry name" value="MaoC_dehydratas"/>
    <property type="match status" value="1"/>
</dbReference>
<comment type="caution">
    <text evidence="3">The sequence shown here is derived from an EMBL/GenBank/DDBJ whole genome shotgun (WGS) entry which is preliminary data.</text>
</comment>
<evidence type="ECO:0000256" key="1">
    <source>
        <dbReference type="ARBA" id="ARBA00005254"/>
    </source>
</evidence>
<dbReference type="PANTHER" id="PTHR42993:SF1">
    <property type="entry name" value="MAOC-LIKE DEHYDRATASE DOMAIN-CONTAINING PROTEIN"/>
    <property type="match status" value="1"/>
</dbReference>
<sequence>MTIAVAHPSELPQAIGQSAVSDWLLVDQERIQAFADATGDHQWIHIDVERAAAGPFGSTIAHGYLTLSLIPHLSGGLLAVENVAMAVNYGLDRVRFLQPVKAGSRVRARVEVVSAEESRQGWRVGSKTTIEIDGEETPALVADTIALYVAG</sequence>
<gene>
    <name evidence="3" type="ORF">FB468_1139</name>
</gene>
<dbReference type="OrthoDB" id="9801735at2"/>
<feature type="domain" description="MaoC-like" evidence="2">
    <location>
        <begin position="13"/>
        <end position="121"/>
    </location>
</feature>
<evidence type="ECO:0000313" key="3">
    <source>
        <dbReference type="EMBL" id="TQL43124.1"/>
    </source>
</evidence>